<reference evidence="2 3" key="1">
    <citation type="submission" date="2015-07" db="EMBL/GenBank/DDBJ databases">
        <title>The genome of Habropoda laboriosa.</title>
        <authorList>
            <person name="Pan H."/>
            <person name="Kapheim K."/>
        </authorList>
    </citation>
    <scope>NUCLEOTIDE SEQUENCE [LARGE SCALE GENOMIC DNA]</scope>
    <source>
        <strain evidence="2">0110345459</strain>
    </source>
</reference>
<feature type="region of interest" description="Disordered" evidence="1">
    <location>
        <begin position="1"/>
        <end position="71"/>
    </location>
</feature>
<name>A0A0L7RER1_9HYME</name>
<evidence type="ECO:0000313" key="3">
    <source>
        <dbReference type="Proteomes" id="UP000053825"/>
    </source>
</evidence>
<dbReference type="Proteomes" id="UP000053825">
    <property type="component" value="Unassembled WGS sequence"/>
</dbReference>
<evidence type="ECO:0000313" key="2">
    <source>
        <dbReference type="EMBL" id="KOC69437.1"/>
    </source>
</evidence>
<dbReference type="AlphaFoldDB" id="A0A0L7RER1"/>
<protein>
    <submittedName>
        <fullName evidence="2">Uncharacterized protein</fullName>
    </submittedName>
</protein>
<accession>A0A0L7RER1</accession>
<feature type="compositionally biased region" description="Basic and acidic residues" evidence="1">
    <location>
        <begin position="27"/>
        <end position="36"/>
    </location>
</feature>
<dbReference type="EMBL" id="KQ414608">
    <property type="protein sequence ID" value="KOC69437.1"/>
    <property type="molecule type" value="Genomic_DNA"/>
</dbReference>
<organism evidence="2 3">
    <name type="scientific">Habropoda laboriosa</name>
    <dbReference type="NCBI Taxonomy" id="597456"/>
    <lineage>
        <taxon>Eukaryota</taxon>
        <taxon>Metazoa</taxon>
        <taxon>Ecdysozoa</taxon>
        <taxon>Arthropoda</taxon>
        <taxon>Hexapoda</taxon>
        <taxon>Insecta</taxon>
        <taxon>Pterygota</taxon>
        <taxon>Neoptera</taxon>
        <taxon>Endopterygota</taxon>
        <taxon>Hymenoptera</taxon>
        <taxon>Apocrita</taxon>
        <taxon>Aculeata</taxon>
        <taxon>Apoidea</taxon>
        <taxon>Anthophila</taxon>
        <taxon>Apidae</taxon>
        <taxon>Habropoda</taxon>
    </lineage>
</organism>
<proteinExistence type="predicted"/>
<evidence type="ECO:0000256" key="1">
    <source>
        <dbReference type="SAM" id="MobiDB-lite"/>
    </source>
</evidence>
<feature type="compositionally biased region" description="Polar residues" evidence="1">
    <location>
        <begin position="52"/>
        <end position="64"/>
    </location>
</feature>
<sequence length="236" mass="26884">MNAEMEKIGLFKGSGKMDFSATAEEEGERRKGEEKKRGKRKIGSPKNESPGEFTSTGNVEQRNSQARRRKRPRRFEWQSRLFAEKREEEQMEEEEQSDWHVNVFIRSARVGVHERRERSEKRGEERGEMVGTVGSLNVTGWVVQKRGVEFSLVWALGLGSSPSNCTPPPSYQPTAPFYHRHNPTPAGAELDRLRRMGCTPVLVDQYHGGLQGVQGLLRGVARAYAARWTRTPITSW</sequence>
<gene>
    <name evidence="2" type="ORF">WH47_09395</name>
</gene>
<keyword evidence="3" id="KW-1185">Reference proteome</keyword>